<dbReference type="HOGENOM" id="CLU_480466_0_0_11"/>
<dbReference type="eggNOG" id="COG5164">
    <property type="taxonomic scope" value="Bacteria"/>
</dbReference>
<reference evidence="2 3" key="1">
    <citation type="journal article" date="2004" name="Proc. Natl. Acad. Sci. U.S.A.">
        <title>The complete genomic sequence of Nocardia farcinica IFM 10152.</title>
        <authorList>
            <person name="Ishikawa J."/>
            <person name="Yamashita A."/>
            <person name="Mikami Y."/>
            <person name="Hoshino Y."/>
            <person name="Kurita H."/>
            <person name="Hotta K."/>
            <person name="Shiba T."/>
            <person name="Hattori M."/>
        </authorList>
    </citation>
    <scope>NUCLEOTIDE SEQUENCE [LARGE SCALE GENOMIC DNA]</scope>
    <source>
        <strain evidence="2 3">IFM 10152</strain>
    </source>
</reference>
<feature type="compositionally biased region" description="Low complexity" evidence="1">
    <location>
        <begin position="271"/>
        <end position="323"/>
    </location>
</feature>
<feature type="region of interest" description="Disordered" evidence="1">
    <location>
        <begin position="441"/>
        <end position="602"/>
    </location>
</feature>
<proteinExistence type="predicted"/>
<keyword evidence="3" id="KW-1185">Reference proteome</keyword>
<dbReference type="GeneID" id="61131702"/>
<organism evidence="2 3">
    <name type="scientific">Nocardia farcinica (strain IFM 10152)</name>
    <dbReference type="NCBI Taxonomy" id="247156"/>
    <lineage>
        <taxon>Bacteria</taxon>
        <taxon>Bacillati</taxon>
        <taxon>Actinomycetota</taxon>
        <taxon>Actinomycetes</taxon>
        <taxon>Mycobacteriales</taxon>
        <taxon>Nocardiaceae</taxon>
        <taxon>Nocardia</taxon>
    </lineage>
</organism>
<dbReference type="STRING" id="247156.NFA_8740"/>
<dbReference type="KEGG" id="nfa:NFA_8740"/>
<dbReference type="OrthoDB" id="4508147at2"/>
<dbReference type="AlphaFoldDB" id="Q5Z1H2"/>
<feature type="compositionally biased region" description="Acidic residues" evidence="1">
    <location>
        <begin position="409"/>
        <end position="422"/>
    </location>
</feature>
<evidence type="ECO:0000313" key="2">
    <source>
        <dbReference type="EMBL" id="BAD55719.1"/>
    </source>
</evidence>
<dbReference type="Proteomes" id="UP000006820">
    <property type="component" value="Chromosome"/>
</dbReference>
<feature type="compositionally biased region" description="Polar residues" evidence="1">
    <location>
        <begin position="324"/>
        <end position="348"/>
    </location>
</feature>
<feature type="region of interest" description="Disordered" evidence="1">
    <location>
        <begin position="404"/>
        <end position="428"/>
    </location>
</feature>
<protein>
    <submittedName>
        <fullName evidence="2">Uncharacterized protein</fullName>
    </submittedName>
</protein>
<feature type="region of interest" description="Disordered" evidence="1">
    <location>
        <begin position="261"/>
        <end position="355"/>
    </location>
</feature>
<sequence length="602" mass="62268">MASTTLPDLSGDNVDRMLDDGATGLQYFAQLHGRYTEAFGHEPSHSLDRIYALYDEQRGMDLDKLAATAGALATTLGEVDEQWDTQKALSERLPTVWQGQAAEAAQYMFGQQVTMADDDRAKARAALDAMTTAIPALRTAVRAKADHVKKLVNGQVEVGSLTVDDLDMLIACAAGGVGRALTHDLPDLLSKAAGNVLNYYVGGLGLSYLGGRVVASRILERVFKPHFDARLQNYVDMCKLTDDAVKSAYAALVTAVDELDRNPYPQPAVQNSTPSTPGDNTTNPGTNTTNPGSNTTNPGSNTTNPGTNTTNPGSNTTNPGTNTVVPGNDTSTPSTPGSDDPGQTNPAGTANPLSGLAGLSQLAQQLSPLATTLAQEIQTGLTSLSGQVSDGIDKAVEQWQSALQHDTAAEDDAPGTDADDPDGDAKEKGVSAEFDLGDKHLEFTVGPDGQPKLVATGPDGSVQEYTLELDENGRPVIVESGTGKDDSDGEQPPASDRPSGDESNPQQPAGRQPAEAMSPGEQPDAGQPSAAQPTPPADDPSAEEGSPAGSTQPAPGVSGLPAGARREEDGEHQAQPLPVDAPAADTDQPADSGAQLAEAGPL</sequence>
<name>Q5Z1H2_NOCFA</name>
<evidence type="ECO:0000313" key="3">
    <source>
        <dbReference type="Proteomes" id="UP000006820"/>
    </source>
</evidence>
<dbReference type="InterPro" id="IPR036689">
    <property type="entry name" value="ESAT-6-like_sf"/>
</dbReference>
<dbReference type="RefSeq" id="WP_011207404.1">
    <property type="nucleotide sequence ID" value="NC_006361.1"/>
</dbReference>
<evidence type="ECO:0000256" key="1">
    <source>
        <dbReference type="SAM" id="MobiDB-lite"/>
    </source>
</evidence>
<accession>Q5Z1H2</accession>
<gene>
    <name evidence="2" type="ordered locus">NFA_8740</name>
</gene>
<dbReference type="SUPFAM" id="SSF140453">
    <property type="entry name" value="EsxAB dimer-like"/>
    <property type="match status" value="1"/>
</dbReference>
<feature type="compositionally biased region" description="Low complexity" evidence="1">
    <location>
        <begin position="578"/>
        <end position="591"/>
    </location>
</feature>
<dbReference type="EMBL" id="AP006618">
    <property type="protein sequence ID" value="BAD55719.1"/>
    <property type="molecule type" value="Genomic_DNA"/>
</dbReference>